<dbReference type="Pfam" id="PF08002">
    <property type="entry name" value="DUF1697"/>
    <property type="match status" value="1"/>
</dbReference>
<dbReference type="Gene3D" id="3.30.70.1280">
    <property type="entry name" value="SP0830-like domains"/>
    <property type="match status" value="1"/>
</dbReference>
<comment type="caution">
    <text evidence="1">The sequence shown here is derived from an EMBL/GenBank/DDBJ whole genome shotgun (WGS) entry which is preliminary data.</text>
</comment>
<dbReference type="PANTHER" id="PTHR36439:SF1">
    <property type="entry name" value="DUF1697 DOMAIN-CONTAINING PROTEIN"/>
    <property type="match status" value="1"/>
</dbReference>
<sequence length="179" mass="20445">MKTYIALLRGINVGGNKKILMADLRNLLTEIGLQRVKTYIQSGNVIFQSKESSIKKLELLIHQSIKNLFGFDVPVLIKTPEDLQTIFNNCPFSQEQKTQSYFTFLYTVPSKKLAKEVSQISYVNETFTITNTCVYFYCSTGYGKSKCSNNFFERKLNVTATARNYKTMVKLLSLSTDLK</sequence>
<dbReference type="PIRSF" id="PIRSF008502">
    <property type="entry name" value="UCP008502"/>
    <property type="match status" value="1"/>
</dbReference>
<accession>A0ABP8CFN3</accession>
<keyword evidence="2" id="KW-1185">Reference proteome</keyword>
<dbReference type="EMBL" id="BAABCA010000006">
    <property type="protein sequence ID" value="GAA4238685.1"/>
    <property type="molecule type" value="Genomic_DNA"/>
</dbReference>
<dbReference type="RefSeq" id="WP_344789151.1">
    <property type="nucleotide sequence ID" value="NZ_BAABCA010000006.1"/>
</dbReference>
<evidence type="ECO:0000313" key="1">
    <source>
        <dbReference type="EMBL" id="GAA4238685.1"/>
    </source>
</evidence>
<dbReference type="Gene3D" id="3.30.70.1260">
    <property type="entry name" value="bacterial protein sp0830 like"/>
    <property type="match status" value="1"/>
</dbReference>
<organism evidence="1 2">
    <name type="scientific">Postechiella marina</name>
    <dbReference type="NCBI Taxonomy" id="943941"/>
    <lineage>
        <taxon>Bacteria</taxon>
        <taxon>Pseudomonadati</taxon>
        <taxon>Bacteroidota</taxon>
        <taxon>Flavobacteriia</taxon>
        <taxon>Flavobacteriales</taxon>
        <taxon>Flavobacteriaceae</taxon>
        <taxon>Postechiella</taxon>
    </lineage>
</organism>
<dbReference type="InterPro" id="IPR012545">
    <property type="entry name" value="DUF1697"/>
</dbReference>
<reference evidence="2" key="1">
    <citation type="journal article" date="2019" name="Int. J. Syst. Evol. Microbiol.">
        <title>The Global Catalogue of Microorganisms (GCM) 10K type strain sequencing project: providing services to taxonomists for standard genome sequencing and annotation.</title>
        <authorList>
            <consortium name="The Broad Institute Genomics Platform"/>
            <consortium name="The Broad Institute Genome Sequencing Center for Infectious Disease"/>
            <person name="Wu L."/>
            <person name="Ma J."/>
        </authorList>
    </citation>
    <scope>NUCLEOTIDE SEQUENCE [LARGE SCALE GENOMIC DNA]</scope>
    <source>
        <strain evidence="2">JCM 17630</strain>
    </source>
</reference>
<proteinExistence type="predicted"/>
<evidence type="ECO:0000313" key="2">
    <source>
        <dbReference type="Proteomes" id="UP001501496"/>
    </source>
</evidence>
<dbReference type="SUPFAM" id="SSF160379">
    <property type="entry name" value="SP0830-like"/>
    <property type="match status" value="1"/>
</dbReference>
<dbReference type="PANTHER" id="PTHR36439">
    <property type="entry name" value="BLL4334 PROTEIN"/>
    <property type="match status" value="1"/>
</dbReference>
<gene>
    <name evidence="1" type="ORF">GCM10022291_30130</name>
</gene>
<dbReference type="Proteomes" id="UP001501496">
    <property type="component" value="Unassembled WGS sequence"/>
</dbReference>
<name>A0ABP8CFN3_9FLAO</name>
<protein>
    <submittedName>
        <fullName evidence="1">DUF1697 domain-containing protein</fullName>
    </submittedName>
</protein>